<gene>
    <name evidence="1" type="ORF">SNEC2469_LOCUS32351</name>
</gene>
<dbReference type="Proteomes" id="UP000601435">
    <property type="component" value="Unassembled WGS sequence"/>
</dbReference>
<name>A0A813BWA2_9DINO</name>
<accession>A0A813BWA2</accession>
<dbReference type="EMBL" id="CAJNJA010081585">
    <property type="protein sequence ID" value="CAE7930401.1"/>
    <property type="molecule type" value="Genomic_DNA"/>
</dbReference>
<dbReference type="OrthoDB" id="10618501at2759"/>
<sequence length="158" mass="17523">MRKRGPAELAGSASDVLGKEKRLRGRILRPDQAAAIKRRQQLEKKAVRRRVALWRSRTVDGKWQTVYITLAGDVLKKGARAYRAAAADQQYLKACGIASNQPAYSEIEVPEEPDLCNLPPSLLASFSVFRLSFQGDPSICQLQRAKPFGCRAKISVAQ</sequence>
<proteinExistence type="predicted"/>
<dbReference type="AlphaFoldDB" id="A0A813BWA2"/>
<organism evidence="1 2">
    <name type="scientific">Symbiodinium necroappetens</name>
    <dbReference type="NCBI Taxonomy" id="1628268"/>
    <lineage>
        <taxon>Eukaryota</taxon>
        <taxon>Sar</taxon>
        <taxon>Alveolata</taxon>
        <taxon>Dinophyceae</taxon>
        <taxon>Suessiales</taxon>
        <taxon>Symbiodiniaceae</taxon>
        <taxon>Symbiodinium</taxon>
    </lineage>
</organism>
<evidence type="ECO:0000313" key="1">
    <source>
        <dbReference type="EMBL" id="CAE7930401.1"/>
    </source>
</evidence>
<protein>
    <submittedName>
        <fullName evidence="1">Uncharacterized protein</fullName>
    </submittedName>
</protein>
<keyword evidence="2" id="KW-1185">Reference proteome</keyword>
<comment type="caution">
    <text evidence="1">The sequence shown here is derived from an EMBL/GenBank/DDBJ whole genome shotgun (WGS) entry which is preliminary data.</text>
</comment>
<reference evidence="1" key="1">
    <citation type="submission" date="2021-02" db="EMBL/GenBank/DDBJ databases">
        <authorList>
            <person name="Dougan E. K."/>
            <person name="Rhodes N."/>
            <person name="Thang M."/>
            <person name="Chan C."/>
        </authorList>
    </citation>
    <scope>NUCLEOTIDE SEQUENCE</scope>
</reference>
<evidence type="ECO:0000313" key="2">
    <source>
        <dbReference type="Proteomes" id="UP000601435"/>
    </source>
</evidence>